<dbReference type="GO" id="GO:0016813">
    <property type="term" value="F:hydrolase activity, acting on carbon-nitrogen (but not peptide) bonds, in linear amidines"/>
    <property type="evidence" value="ECO:0007669"/>
    <property type="project" value="InterPro"/>
</dbReference>
<organism evidence="5 6">
    <name type="scientific">Sphaerisporangium rubeum</name>
    <dbReference type="NCBI Taxonomy" id="321317"/>
    <lineage>
        <taxon>Bacteria</taxon>
        <taxon>Bacillati</taxon>
        <taxon>Actinomycetota</taxon>
        <taxon>Actinomycetes</taxon>
        <taxon>Streptosporangiales</taxon>
        <taxon>Streptosporangiaceae</taxon>
        <taxon>Sphaerisporangium</taxon>
    </lineage>
</organism>
<comment type="caution">
    <text evidence="5">The sequence shown here is derived from an EMBL/GenBank/DDBJ whole genome shotgun (WGS) entry which is preliminary data.</text>
</comment>
<dbReference type="RefSeq" id="WP_184980677.1">
    <property type="nucleotide sequence ID" value="NZ_BAAALO010000005.1"/>
</dbReference>
<keyword evidence="2 5" id="KW-0378">Hydrolase</keyword>
<dbReference type="NCBIfam" id="NF006770">
    <property type="entry name" value="PRK09290.1-4"/>
    <property type="match status" value="1"/>
</dbReference>
<dbReference type="GO" id="GO:0046872">
    <property type="term" value="F:metal ion binding"/>
    <property type="evidence" value="ECO:0007669"/>
    <property type="project" value="UniProtKB-KW"/>
</dbReference>
<gene>
    <name evidence="5" type="ORF">BJ992_002563</name>
</gene>
<dbReference type="Proteomes" id="UP000555564">
    <property type="component" value="Unassembled WGS sequence"/>
</dbReference>
<dbReference type="SUPFAM" id="SSF53187">
    <property type="entry name" value="Zn-dependent exopeptidases"/>
    <property type="match status" value="1"/>
</dbReference>
<feature type="binding site" evidence="4">
    <location>
        <position position="215"/>
    </location>
    <ligand>
        <name>allantoate</name>
        <dbReference type="ChEBI" id="CHEBI:17536"/>
    </ligand>
</feature>
<keyword evidence="3" id="KW-0862">Zinc</keyword>
<keyword evidence="3" id="KW-0479">Metal-binding</keyword>
<dbReference type="PANTHER" id="PTHR32494">
    <property type="entry name" value="ALLANTOATE DEIMINASE-RELATED"/>
    <property type="match status" value="1"/>
</dbReference>
<evidence type="ECO:0000256" key="1">
    <source>
        <dbReference type="ARBA" id="ARBA00006153"/>
    </source>
</evidence>
<feature type="binding site" evidence="3">
    <location>
        <position position="190"/>
    </location>
    <ligand>
        <name>Zn(2+)</name>
        <dbReference type="ChEBI" id="CHEBI:29105"/>
        <label>1</label>
    </ligand>
</feature>
<dbReference type="EMBL" id="JACHIU010000001">
    <property type="protein sequence ID" value="MBB6473132.1"/>
    <property type="molecule type" value="Genomic_DNA"/>
</dbReference>
<dbReference type="SUPFAM" id="SSF55031">
    <property type="entry name" value="Bacterial exopeptidase dimerisation domain"/>
    <property type="match status" value="1"/>
</dbReference>
<dbReference type="Pfam" id="PF01546">
    <property type="entry name" value="Peptidase_M20"/>
    <property type="match status" value="1"/>
</dbReference>
<comment type="cofactor">
    <cofactor evidence="3">
        <name>Zn(2+)</name>
        <dbReference type="ChEBI" id="CHEBI:29105"/>
    </cofactor>
    <text evidence="3">Binds 2 Zn(2+) ions per subunit.</text>
</comment>
<dbReference type="PANTHER" id="PTHR32494:SF5">
    <property type="entry name" value="ALLANTOATE AMIDOHYDROLASE"/>
    <property type="match status" value="1"/>
</dbReference>
<keyword evidence="6" id="KW-1185">Reference proteome</keyword>
<comment type="similarity">
    <text evidence="1">Belongs to the peptidase M20 family.</text>
</comment>
<feature type="binding site" evidence="3">
    <location>
        <position position="79"/>
    </location>
    <ligand>
        <name>Zn(2+)</name>
        <dbReference type="ChEBI" id="CHEBI:29105"/>
        <label>1</label>
    </ligand>
</feature>
<evidence type="ECO:0000256" key="4">
    <source>
        <dbReference type="PIRSR" id="PIRSR001235-2"/>
    </source>
</evidence>
<feature type="binding site" evidence="3">
    <location>
        <position position="376"/>
    </location>
    <ligand>
        <name>Zn(2+)</name>
        <dbReference type="ChEBI" id="CHEBI:29105"/>
        <label>2</label>
    </ligand>
</feature>
<feature type="binding site" evidence="3">
    <location>
        <position position="90"/>
    </location>
    <ligand>
        <name>Zn(2+)</name>
        <dbReference type="ChEBI" id="CHEBI:29105"/>
        <label>1</label>
    </ligand>
</feature>
<dbReference type="Gene3D" id="3.40.630.10">
    <property type="entry name" value="Zn peptidases"/>
    <property type="match status" value="1"/>
</dbReference>
<dbReference type="GO" id="GO:0050538">
    <property type="term" value="F:N-carbamoyl-L-amino-acid hydrolase activity"/>
    <property type="evidence" value="ECO:0007669"/>
    <property type="project" value="UniProtKB-EC"/>
</dbReference>
<sequence length="420" mass="43578">MTATLQARFEAVWAELAAIGDGGAAGYHRFAWTAVDLELREWFTRQAAARGMRCERDRNGNLWAWWGEPGPGAVVTGSHLDSVPGGGAYDGPLGVVSAFLAIDELRERGVTPARPVAVVDFADEEGARFGVACVGSRLLTGLLAPGDARALRDAGGVTLAGAMRAAGADPGVIGRDEEALARIGVFVELHVEQGRGLVDLGVPVGVAAAIWPHGRWRFTFHGSADHAGTTRLADRRDPMPPFAATVLAARGTAERLGGLATFGKVAVTPNGTNAIASRVDAWLDARAPDEDTVRGVVAEVTRAAEHASAGHEVRVEVVAESYTPVVEFDTSLRDHLAGLLGGVPALPTGAGHDAGILSAHVPTAMLFVRNPTGTSHSPAEHATVADCVAGVTALAAVIEDLAAAEDGGDSERRENPVHRG</sequence>
<dbReference type="InterPro" id="IPR036264">
    <property type="entry name" value="Bact_exopeptidase_dim_dom"/>
</dbReference>
<dbReference type="Gene3D" id="3.30.70.360">
    <property type="match status" value="1"/>
</dbReference>
<feature type="binding site" evidence="4">
    <location>
        <position position="273"/>
    </location>
    <ligand>
        <name>allantoate</name>
        <dbReference type="ChEBI" id="CHEBI:17536"/>
    </ligand>
</feature>
<feature type="binding site" evidence="4">
    <location>
        <position position="286"/>
    </location>
    <ligand>
        <name>allantoate</name>
        <dbReference type="ChEBI" id="CHEBI:17536"/>
    </ligand>
</feature>
<accession>A0A7X0M6D1</accession>
<dbReference type="EC" id="3.5.1.87" evidence="5"/>
<dbReference type="AlphaFoldDB" id="A0A7X0M6D1"/>
<proteinExistence type="inferred from homology"/>
<evidence type="ECO:0000256" key="2">
    <source>
        <dbReference type="ARBA" id="ARBA00022801"/>
    </source>
</evidence>
<evidence type="ECO:0000313" key="6">
    <source>
        <dbReference type="Proteomes" id="UP000555564"/>
    </source>
</evidence>
<evidence type="ECO:0000256" key="3">
    <source>
        <dbReference type="PIRSR" id="PIRSR001235-1"/>
    </source>
</evidence>
<dbReference type="NCBIfam" id="TIGR01879">
    <property type="entry name" value="hydantase"/>
    <property type="match status" value="1"/>
</dbReference>
<feature type="binding site" evidence="3">
    <location>
        <position position="90"/>
    </location>
    <ligand>
        <name>Zn(2+)</name>
        <dbReference type="ChEBI" id="CHEBI:29105"/>
        <label>2</label>
    </ligand>
</feature>
<reference evidence="5 6" key="1">
    <citation type="submission" date="2020-08" db="EMBL/GenBank/DDBJ databases">
        <title>Sequencing the genomes of 1000 actinobacteria strains.</title>
        <authorList>
            <person name="Klenk H.-P."/>
        </authorList>
    </citation>
    <scope>NUCLEOTIDE SEQUENCE [LARGE SCALE GENOMIC DNA]</scope>
    <source>
        <strain evidence="5 6">DSM 44936</strain>
    </source>
</reference>
<name>A0A7X0M6D1_9ACTN</name>
<dbReference type="PIRSF" id="PIRSF001235">
    <property type="entry name" value="Amidase_carbamoylase"/>
    <property type="match status" value="1"/>
</dbReference>
<protein>
    <submittedName>
        <fullName evidence="5">N-carbamoyl-L-amino-acid hydrolase</fullName>
        <ecNumber evidence="5">3.5.1.87</ecNumber>
    </submittedName>
</protein>
<dbReference type="InterPro" id="IPR010158">
    <property type="entry name" value="Amidase_Cbmase"/>
</dbReference>
<evidence type="ECO:0000313" key="5">
    <source>
        <dbReference type="EMBL" id="MBB6473132.1"/>
    </source>
</evidence>
<feature type="binding site" evidence="3">
    <location>
        <position position="125"/>
    </location>
    <ligand>
        <name>Zn(2+)</name>
        <dbReference type="ChEBI" id="CHEBI:29105"/>
        <label>2</label>
    </ligand>
</feature>
<dbReference type="InterPro" id="IPR002933">
    <property type="entry name" value="Peptidase_M20"/>
</dbReference>